<evidence type="ECO:0000256" key="1">
    <source>
        <dbReference type="ARBA" id="ARBA00022737"/>
    </source>
</evidence>
<dbReference type="Pfam" id="PF00432">
    <property type="entry name" value="Prenyltrans"/>
    <property type="match status" value="1"/>
</dbReference>
<protein>
    <recommendedName>
        <fullName evidence="2">Prenyltransferase alpha-alpha toroid domain-containing protein</fullName>
    </recommendedName>
</protein>
<name>A0ABN9KWT7_9NEOB</name>
<accession>A0ABN9KWT7</accession>
<feature type="domain" description="Prenyltransferase alpha-alpha toroid" evidence="2">
    <location>
        <begin position="94"/>
        <end position="157"/>
    </location>
</feature>
<sequence length="180" mass="20812">MEKCPTEWLQKGRKIKLYHGYRNTIQLDISPYPVLLGSITVPLKLFILVIQLNENRVLQLTSNSHLCTDRGVGQSSREMAEEDDELLGERLLFLPDRHVRYFQRSLQALPEQCSPLETSRLTIAFFALSGLDMLDSLHVVNKDEIIEWIYSLQVLPTEDILKGKHYRKDKNPLFSGPHTH</sequence>
<keyword evidence="4" id="KW-1185">Reference proteome</keyword>
<dbReference type="InterPro" id="IPR008930">
    <property type="entry name" value="Terpenoid_cyclase/PrenylTrfase"/>
</dbReference>
<evidence type="ECO:0000313" key="4">
    <source>
        <dbReference type="Proteomes" id="UP001176940"/>
    </source>
</evidence>
<organism evidence="3 4">
    <name type="scientific">Ranitomeya imitator</name>
    <name type="common">mimic poison frog</name>
    <dbReference type="NCBI Taxonomy" id="111125"/>
    <lineage>
        <taxon>Eukaryota</taxon>
        <taxon>Metazoa</taxon>
        <taxon>Chordata</taxon>
        <taxon>Craniata</taxon>
        <taxon>Vertebrata</taxon>
        <taxon>Euteleostomi</taxon>
        <taxon>Amphibia</taxon>
        <taxon>Batrachia</taxon>
        <taxon>Anura</taxon>
        <taxon>Neobatrachia</taxon>
        <taxon>Hyloidea</taxon>
        <taxon>Dendrobatidae</taxon>
        <taxon>Dendrobatinae</taxon>
        <taxon>Ranitomeya</taxon>
    </lineage>
</organism>
<keyword evidence="1" id="KW-0677">Repeat</keyword>
<dbReference type="EMBL" id="CAUEEQ010002947">
    <property type="protein sequence ID" value="CAJ0924059.1"/>
    <property type="molecule type" value="Genomic_DNA"/>
</dbReference>
<reference evidence="3" key="1">
    <citation type="submission" date="2023-07" db="EMBL/GenBank/DDBJ databases">
        <authorList>
            <person name="Stuckert A."/>
        </authorList>
    </citation>
    <scope>NUCLEOTIDE SEQUENCE</scope>
</reference>
<dbReference type="Proteomes" id="UP001176940">
    <property type="component" value="Unassembled WGS sequence"/>
</dbReference>
<evidence type="ECO:0000313" key="3">
    <source>
        <dbReference type="EMBL" id="CAJ0924059.1"/>
    </source>
</evidence>
<gene>
    <name evidence="3" type="ORF">RIMI_LOCUS2153875</name>
</gene>
<proteinExistence type="predicted"/>
<comment type="caution">
    <text evidence="3">The sequence shown here is derived from an EMBL/GenBank/DDBJ whole genome shotgun (WGS) entry which is preliminary data.</text>
</comment>
<dbReference type="SUPFAM" id="SSF48239">
    <property type="entry name" value="Terpenoid cyclases/Protein prenyltransferases"/>
    <property type="match status" value="1"/>
</dbReference>
<dbReference type="InterPro" id="IPR001330">
    <property type="entry name" value="Prenyltrans"/>
</dbReference>
<dbReference type="Gene3D" id="1.50.10.20">
    <property type="match status" value="1"/>
</dbReference>
<evidence type="ECO:0000259" key="2">
    <source>
        <dbReference type="Pfam" id="PF00432"/>
    </source>
</evidence>